<dbReference type="InterPro" id="IPR050335">
    <property type="entry name" value="ERT1_acuK_gluconeogen_tf"/>
</dbReference>
<keyword evidence="7" id="KW-0238">DNA-binding</keyword>
<comment type="caution">
    <text evidence="12">The sequence shown here is derived from an EMBL/GenBank/DDBJ whole genome shotgun (WGS) entry which is preliminary data.</text>
</comment>
<dbReference type="InterPro" id="IPR056751">
    <property type="entry name" value="PAS_13"/>
</dbReference>
<dbReference type="Proteomes" id="UP000320333">
    <property type="component" value="Unassembled WGS sequence"/>
</dbReference>
<organism evidence="12 13">
    <name type="scientific">Chytriomyces confervae</name>
    <dbReference type="NCBI Taxonomy" id="246404"/>
    <lineage>
        <taxon>Eukaryota</taxon>
        <taxon>Fungi</taxon>
        <taxon>Fungi incertae sedis</taxon>
        <taxon>Chytridiomycota</taxon>
        <taxon>Chytridiomycota incertae sedis</taxon>
        <taxon>Chytridiomycetes</taxon>
        <taxon>Chytridiales</taxon>
        <taxon>Chytriomycetaceae</taxon>
        <taxon>Chytriomyces</taxon>
    </lineage>
</organism>
<proteinExistence type="inferred from homology"/>
<keyword evidence="4" id="KW-0479">Metal-binding</keyword>
<feature type="compositionally biased region" description="Polar residues" evidence="10">
    <location>
        <begin position="1"/>
        <end position="23"/>
    </location>
</feature>
<keyword evidence="6" id="KW-0805">Transcription regulation</keyword>
<evidence type="ECO:0000256" key="6">
    <source>
        <dbReference type="ARBA" id="ARBA00023015"/>
    </source>
</evidence>
<keyword evidence="5" id="KW-0862">Zinc</keyword>
<dbReference type="OrthoDB" id="2538135at2759"/>
<evidence type="ECO:0000313" key="13">
    <source>
        <dbReference type="Proteomes" id="UP000320333"/>
    </source>
</evidence>
<evidence type="ECO:0000256" key="7">
    <source>
        <dbReference type="ARBA" id="ARBA00023125"/>
    </source>
</evidence>
<dbReference type="PROSITE" id="PS50048">
    <property type="entry name" value="ZN2_CY6_FUNGAL_2"/>
    <property type="match status" value="1"/>
</dbReference>
<dbReference type="GO" id="GO:0005634">
    <property type="term" value="C:nucleus"/>
    <property type="evidence" value="ECO:0007669"/>
    <property type="project" value="UniProtKB-SubCell"/>
</dbReference>
<dbReference type="SMART" id="SM00066">
    <property type="entry name" value="GAL4"/>
    <property type="match status" value="1"/>
</dbReference>
<feature type="compositionally biased region" description="Low complexity" evidence="10">
    <location>
        <begin position="153"/>
        <end position="167"/>
    </location>
</feature>
<reference evidence="12 13" key="1">
    <citation type="journal article" date="2019" name="Sci. Rep.">
        <title>Comparative genomics of chytrid fungi reveal insights into the obligate biotrophic and pathogenic lifestyle of Synchytrium endobioticum.</title>
        <authorList>
            <person name="van de Vossenberg B.T.L.H."/>
            <person name="Warris S."/>
            <person name="Nguyen H.D.T."/>
            <person name="van Gent-Pelzer M.P.E."/>
            <person name="Joly D.L."/>
            <person name="van de Geest H.C."/>
            <person name="Bonants P.J.M."/>
            <person name="Smith D.S."/>
            <person name="Levesque C.A."/>
            <person name="van der Lee T.A.J."/>
        </authorList>
    </citation>
    <scope>NUCLEOTIDE SEQUENCE [LARGE SCALE GENOMIC DNA]</scope>
    <source>
        <strain evidence="12 13">CBS 675.73</strain>
    </source>
</reference>
<name>A0A507FKB5_9FUNG</name>
<dbReference type="InterPro" id="IPR036864">
    <property type="entry name" value="Zn2-C6_fun-type_DNA-bd_sf"/>
</dbReference>
<dbReference type="PANTHER" id="PTHR47659:SF1">
    <property type="entry name" value="TRANSCRIPTION ACTIVATOR OF GLUCONEOGENESIS ERT1"/>
    <property type="match status" value="1"/>
</dbReference>
<feature type="domain" description="Zn(2)-C6 fungal-type" evidence="11">
    <location>
        <begin position="40"/>
        <end position="69"/>
    </location>
</feature>
<dbReference type="GO" id="GO:0006094">
    <property type="term" value="P:gluconeogenesis"/>
    <property type="evidence" value="ECO:0007669"/>
    <property type="project" value="UniProtKB-KW"/>
</dbReference>
<evidence type="ECO:0000259" key="11">
    <source>
        <dbReference type="PROSITE" id="PS50048"/>
    </source>
</evidence>
<keyword evidence="8" id="KW-0804">Transcription</keyword>
<dbReference type="GO" id="GO:0009267">
    <property type="term" value="P:cellular response to starvation"/>
    <property type="evidence" value="ECO:0007669"/>
    <property type="project" value="TreeGrafter"/>
</dbReference>
<dbReference type="EMBL" id="QEAP01000079">
    <property type="protein sequence ID" value="TPX75497.1"/>
    <property type="molecule type" value="Genomic_DNA"/>
</dbReference>
<evidence type="ECO:0000256" key="8">
    <source>
        <dbReference type="ARBA" id="ARBA00023163"/>
    </source>
</evidence>
<dbReference type="InterPro" id="IPR001138">
    <property type="entry name" value="Zn2Cys6_DnaBD"/>
</dbReference>
<evidence type="ECO:0000256" key="2">
    <source>
        <dbReference type="ARBA" id="ARBA00010855"/>
    </source>
</evidence>
<gene>
    <name evidence="12" type="ORF">CcCBS67573_g03232</name>
</gene>
<feature type="region of interest" description="Disordered" evidence="10">
    <location>
        <begin position="135"/>
        <end position="169"/>
    </location>
</feature>
<comment type="similarity">
    <text evidence="2">Belongs to the ERT1/acuK family.</text>
</comment>
<dbReference type="CDD" id="cd00067">
    <property type="entry name" value="GAL4"/>
    <property type="match status" value="1"/>
</dbReference>
<accession>A0A507FKB5</accession>
<dbReference type="GO" id="GO:0000977">
    <property type="term" value="F:RNA polymerase II transcription regulatory region sequence-specific DNA binding"/>
    <property type="evidence" value="ECO:0007669"/>
    <property type="project" value="TreeGrafter"/>
</dbReference>
<evidence type="ECO:0000256" key="4">
    <source>
        <dbReference type="ARBA" id="ARBA00022723"/>
    </source>
</evidence>
<evidence type="ECO:0000256" key="3">
    <source>
        <dbReference type="ARBA" id="ARBA00022432"/>
    </source>
</evidence>
<dbReference type="PANTHER" id="PTHR47659">
    <property type="entry name" value="ZN(II)2CYS6 TRANSCRIPTION FACTOR (EUROFUNG)-RELATED"/>
    <property type="match status" value="1"/>
</dbReference>
<dbReference type="Pfam" id="PF00172">
    <property type="entry name" value="Zn_clus"/>
    <property type="match status" value="1"/>
</dbReference>
<keyword evidence="13" id="KW-1185">Reference proteome</keyword>
<protein>
    <recommendedName>
        <fullName evidence="11">Zn(2)-C6 fungal-type domain-containing protein</fullName>
    </recommendedName>
</protein>
<dbReference type="STRING" id="246404.A0A507FKB5"/>
<evidence type="ECO:0000256" key="10">
    <source>
        <dbReference type="SAM" id="MobiDB-lite"/>
    </source>
</evidence>
<evidence type="ECO:0000256" key="1">
    <source>
        <dbReference type="ARBA" id="ARBA00004123"/>
    </source>
</evidence>
<keyword evidence="3" id="KW-0312">Gluconeogenesis</keyword>
<sequence>MSEDGSNSNGSQEGNPKLTNISLSAARRAKRDGGDRTSMACLQCQHSHVTCSSTRPCERCSRKGLQCVDGIRKKAKYLEIIDTHEFDVGSDAHLDAVVAAPSASKMNLNQSADSNNNNNNSGTQIMPLQLDLSHHMPDTSHLMPLSGSNTVTSAQNAQSQMQPSQQFGGFGSESINSEYSFLSNMLDSSNAHATHLHLHSHQSLDPALLPPHQQAQPTGVVLDMQRSDLLVKKAKRVYRDVVRPYDYREGYHYLVKYIAERMEKPEIMRICGSLAKFRPSFMAVMMNLSEEDLVFMEKCFQRTLIEYEKLITYSGTPTVVWRRSGEICLVGKEFCLLTDWPLETLLPTTPAQQSTYIYQLMDAKSVIEYWDRFATAAFDNTHCSWMVRSVLVSPTGKQIACSVCFTIKRDIFDVPLAIIGNFLPLFQPRKDVSQ</sequence>
<comment type="subcellular location">
    <subcellularLocation>
        <location evidence="1">Nucleus</location>
    </subcellularLocation>
</comment>
<dbReference type="GO" id="GO:0000981">
    <property type="term" value="F:DNA-binding transcription factor activity, RNA polymerase II-specific"/>
    <property type="evidence" value="ECO:0007669"/>
    <property type="project" value="InterPro"/>
</dbReference>
<keyword evidence="9" id="KW-0539">Nucleus</keyword>
<feature type="region of interest" description="Disordered" evidence="10">
    <location>
        <begin position="1"/>
        <end position="30"/>
    </location>
</feature>
<dbReference type="Pfam" id="PF24990">
    <property type="entry name" value="PAS_13"/>
    <property type="match status" value="2"/>
</dbReference>
<dbReference type="SUPFAM" id="SSF57701">
    <property type="entry name" value="Zn2/Cys6 DNA-binding domain"/>
    <property type="match status" value="1"/>
</dbReference>
<dbReference type="Gene3D" id="4.10.240.10">
    <property type="entry name" value="Zn(2)-C6 fungal-type DNA-binding domain"/>
    <property type="match status" value="1"/>
</dbReference>
<dbReference type="GO" id="GO:0008270">
    <property type="term" value="F:zinc ion binding"/>
    <property type="evidence" value="ECO:0007669"/>
    <property type="project" value="InterPro"/>
</dbReference>
<evidence type="ECO:0000313" key="12">
    <source>
        <dbReference type="EMBL" id="TPX75497.1"/>
    </source>
</evidence>
<dbReference type="AlphaFoldDB" id="A0A507FKB5"/>
<evidence type="ECO:0000256" key="9">
    <source>
        <dbReference type="ARBA" id="ARBA00023242"/>
    </source>
</evidence>
<evidence type="ECO:0000256" key="5">
    <source>
        <dbReference type="ARBA" id="ARBA00022833"/>
    </source>
</evidence>